<dbReference type="STRING" id="1385519.N801_18445"/>
<protein>
    <submittedName>
        <fullName evidence="1">Calpastatin</fullName>
    </submittedName>
</protein>
<reference evidence="1 2" key="1">
    <citation type="submission" date="2013-08" db="EMBL/GenBank/DDBJ databases">
        <title>The genome sequence of Knoellia aerolata.</title>
        <authorList>
            <person name="Zhu W."/>
            <person name="Wang G."/>
        </authorList>
    </citation>
    <scope>NUCLEOTIDE SEQUENCE [LARGE SCALE GENOMIC DNA]</scope>
    <source>
        <strain evidence="1 2">DSM 18566</strain>
    </source>
</reference>
<dbReference type="AlphaFoldDB" id="A0A0A0JWM4"/>
<dbReference type="SUPFAM" id="SSF140736">
    <property type="entry name" value="Rv1873-like"/>
    <property type="match status" value="1"/>
</dbReference>
<keyword evidence="2" id="KW-1185">Reference proteome</keyword>
<name>A0A0A0JWM4_9MICO</name>
<dbReference type="Gene3D" id="1.25.40.380">
    <property type="entry name" value="Protein of unknown function DUF1810"/>
    <property type="match status" value="1"/>
</dbReference>
<evidence type="ECO:0000313" key="2">
    <source>
        <dbReference type="Proteomes" id="UP000030013"/>
    </source>
</evidence>
<sequence>MGLNRFVEAQDSGGTYAAALAELRRGRKTSHWMWFVFPQVAGLGRSEMAQRYAVSGLPEARAYLADPVLGQRLRECCAVLLGLPGSDAAAVFGGIDAVKLRSSMTLFARAAEVDPDRQLFTDVLEKYFDGVEDAATTERL</sequence>
<organism evidence="1 2">
    <name type="scientific">Knoellia aerolata DSM 18566</name>
    <dbReference type="NCBI Taxonomy" id="1385519"/>
    <lineage>
        <taxon>Bacteria</taxon>
        <taxon>Bacillati</taxon>
        <taxon>Actinomycetota</taxon>
        <taxon>Actinomycetes</taxon>
        <taxon>Micrococcales</taxon>
        <taxon>Intrasporangiaceae</taxon>
        <taxon>Knoellia</taxon>
    </lineage>
</organism>
<comment type="caution">
    <text evidence="1">The sequence shown here is derived from an EMBL/GenBank/DDBJ whole genome shotgun (WGS) entry which is preliminary data.</text>
</comment>
<dbReference type="PIRSF" id="PIRSF008546">
    <property type="entry name" value="UCP008546"/>
    <property type="match status" value="1"/>
</dbReference>
<accession>A0A0A0JWM4</accession>
<dbReference type="OrthoDB" id="9801870at2"/>
<proteinExistence type="predicted"/>
<dbReference type="EMBL" id="AVPL01000015">
    <property type="protein sequence ID" value="KGN41598.1"/>
    <property type="molecule type" value="Genomic_DNA"/>
</dbReference>
<dbReference type="Proteomes" id="UP000030013">
    <property type="component" value="Unassembled WGS sequence"/>
</dbReference>
<dbReference type="InterPro" id="IPR014937">
    <property type="entry name" value="DUF1810"/>
</dbReference>
<dbReference type="InterPro" id="IPR036287">
    <property type="entry name" value="Rv1873-like_sf"/>
</dbReference>
<gene>
    <name evidence="1" type="ORF">N801_18445</name>
</gene>
<dbReference type="RefSeq" id="WP_035935894.1">
    <property type="nucleotide sequence ID" value="NZ_AVPL01000015.1"/>
</dbReference>
<evidence type="ECO:0000313" key="1">
    <source>
        <dbReference type="EMBL" id="KGN41598.1"/>
    </source>
</evidence>
<dbReference type="eggNOG" id="COG5579">
    <property type="taxonomic scope" value="Bacteria"/>
</dbReference>
<dbReference type="Pfam" id="PF08837">
    <property type="entry name" value="DUF1810"/>
    <property type="match status" value="1"/>
</dbReference>